<dbReference type="Proteomes" id="UP001158576">
    <property type="component" value="Chromosome XSR"/>
</dbReference>
<feature type="region of interest" description="Disordered" evidence="1">
    <location>
        <begin position="453"/>
        <end position="483"/>
    </location>
</feature>
<proteinExistence type="predicted"/>
<sequence length="483" mass="55908">MPKAALTDEMKKIIRENKWATKELGKPISPAVCNAIKKTSKREKLENPGRAAFEEFVAFQAKVSFNSQRQYASRSDIIEIAKYCTGINFFEKENIPALNSNWFSILRDSYGLPKNARALTGGFFAIPSTAAERRAQDRRIQMQADFRLRPKVLTPYSWEFIEEKYLYNWANSDSGLSFSKLQDESLKFLLTERPQGPPLQVYKMPYERQSPDFDEIQDFFINGFSSSPIGIQGSDILTSRIAEMPKADLTDDMKKIIAKKYDNTEPKMSTADLCEWAAKELGKPVSAAVCNAIKRTSKRYKQENPSQAAFDEFVAFQAKVSFNEQRMYTSRAYTIELAKNCSRLDFFDGEKIPALSATWYSALRDSYGLPKNTRALNLDHVEYRAPRNDDEERAIQRYFQMYEDFKVRPKVLTPYSWEFIEEKYLYHWVNGCSNLSYNELKEEDHKLQYQILTKPEEVPEAGPPLQVYKMPDEEESPDFDEVQ</sequence>
<name>A0ABN7SHS1_OIKDI</name>
<dbReference type="EMBL" id="OU015569">
    <property type="protein sequence ID" value="CAG5098497.1"/>
    <property type="molecule type" value="Genomic_DNA"/>
</dbReference>
<protein>
    <submittedName>
        <fullName evidence="2">Oidioi.mRNA.OKI2018_I69.XSR.g15723.t1.cds</fullName>
    </submittedName>
</protein>
<organism evidence="2 3">
    <name type="scientific">Oikopleura dioica</name>
    <name type="common">Tunicate</name>
    <dbReference type="NCBI Taxonomy" id="34765"/>
    <lineage>
        <taxon>Eukaryota</taxon>
        <taxon>Metazoa</taxon>
        <taxon>Chordata</taxon>
        <taxon>Tunicata</taxon>
        <taxon>Appendicularia</taxon>
        <taxon>Copelata</taxon>
        <taxon>Oikopleuridae</taxon>
        <taxon>Oikopleura</taxon>
    </lineage>
</organism>
<feature type="compositionally biased region" description="Acidic residues" evidence="1">
    <location>
        <begin position="472"/>
        <end position="483"/>
    </location>
</feature>
<evidence type="ECO:0000313" key="2">
    <source>
        <dbReference type="EMBL" id="CAG5098497.1"/>
    </source>
</evidence>
<keyword evidence="3" id="KW-1185">Reference proteome</keyword>
<reference evidence="2 3" key="1">
    <citation type="submission" date="2021-04" db="EMBL/GenBank/DDBJ databases">
        <authorList>
            <person name="Bliznina A."/>
        </authorList>
    </citation>
    <scope>NUCLEOTIDE SEQUENCE [LARGE SCALE GENOMIC DNA]</scope>
</reference>
<accession>A0ABN7SHS1</accession>
<evidence type="ECO:0000313" key="3">
    <source>
        <dbReference type="Proteomes" id="UP001158576"/>
    </source>
</evidence>
<gene>
    <name evidence="2" type="ORF">OKIOD_LOCUS7281</name>
</gene>
<evidence type="ECO:0000256" key="1">
    <source>
        <dbReference type="SAM" id="MobiDB-lite"/>
    </source>
</evidence>